<dbReference type="OMA" id="DYHERNT"/>
<dbReference type="GO" id="GO:0005634">
    <property type="term" value="C:nucleus"/>
    <property type="evidence" value="ECO:0007669"/>
    <property type="project" value="UniProtKB-SubCell"/>
</dbReference>
<evidence type="ECO:0000313" key="5">
    <source>
        <dbReference type="Proteomes" id="UP000015104"/>
    </source>
</evidence>
<dbReference type="GO" id="GO:0003677">
    <property type="term" value="F:DNA binding"/>
    <property type="evidence" value="ECO:0007669"/>
    <property type="project" value="InterPro"/>
</dbReference>
<dbReference type="eggNOG" id="KOG2136">
    <property type="taxonomic scope" value="Eukaryota"/>
</dbReference>
<evidence type="ECO:0000256" key="2">
    <source>
        <dbReference type="ARBA" id="ARBA00023242"/>
    </source>
</evidence>
<name>T1KXR5_TETUR</name>
<comment type="subcellular location">
    <subcellularLocation>
        <location evidence="1">Nucleus</location>
    </subcellularLocation>
</comment>
<accession>T1KXR5</accession>
<reference evidence="4" key="2">
    <citation type="submission" date="2015-06" db="UniProtKB">
        <authorList>
            <consortium name="EnsemblMetazoa"/>
        </authorList>
    </citation>
    <scope>IDENTIFICATION</scope>
</reference>
<evidence type="ECO:0000256" key="1">
    <source>
        <dbReference type="ARBA" id="ARBA00004123"/>
    </source>
</evidence>
<dbReference type="PANTHER" id="PTHR12214">
    <property type="entry name" value="GC-RICH SEQUENCE DNA-BINDING FACTOR"/>
    <property type="match status" value="1"/>
</dbReference>
<dbReference type="STRING" id="32264.T1KXR5"/>
<proteinExistence type="predicted"/>
<organism evidence="4 5">
    <name type="scientific">Tetranychus urticae</name>
    <name type="common">Two-spotted spider mite</name>
    <dbReference type="NCBI Taxonomy" id="32264"/>
    <lineage>
        <taxon>Eukaryota</taxon>
        <taxon>Metazoa</taxon>
        <taxon>Ecdysozoa</taxon>
        <taxon>Arthropoda</taxon>
        <taxon>Chelicerata</taxon>
        <taxon>Arachnida</taxon>
        <taxon>Acari</taxon>
        <taxon>Acariformes</taxon>
        <taxon>Trombidiformes</taxon>
        <taxon>Prostigmata</taxon>
        <taxon>Eleutherengona</taxon>
        <taxon>Raphignathae</taxon>
        <taxon>Tetranychoidea</taxon>
        <taxon>Tetranychidae</taxon>
        <taxon>Tetranychus</taxon>
    </lineage>
</organism>
<protein>
    <submittedName>
        <fullName evidence="4">Uncharacterized protein</fullName>
    </submittedName>
</protein>
<dbReference type="HOGENOM" id="CLU_635125_0_0_1"/>
<feature type="compositionally biased region" description="Acidic residues" evidence="3">
    <location>
        <begin position="19"/>
        <end position="32"/>
    </location>
</feature>
<feature type="compositionally biased region" description="Basic and acidic residues" evidence="3">
    <location>
        <begin position="117"/>
        <end position="129"/>
    </location>
</feature>
<feature type="region of interest" description="Disordered" evidence="3">
    <location>
        <begin position="392"/>
        <end position="432"/>
    </location>
</feature>
<dbReference type="InterPro" id="IPR012890">
    <property type="entry name" value="GCFC2-like"/>
</dbReference>
<dbReference type="PANTHER" id="PTHR12214:SF0">
    <property type="entry name" value="LD29489P"/>
    <property type="match status" value="1"/>
</dbReference>
<dbReference type="AlphaFoldDB" id="T1KXR5"/>
<feature type="compositionally biased region" description="Basic residues" evidence="3">
    <location>
        <begin position="1"/>
        <end position="14"/>
    </location>
</feature>
<reference evidence="5" key="1">
    <citation type="submission" date="2011-08" db="EMBL/GenBank/DDBJ databases">
        <authorList>
            <person name="Rombauts S."/>
        </authorList>
    </citation>
    <scope>NUCLEOTIDE SEQUENCE</scope>
    <source>
        <strain evidence="5">London</strain>
    </source>
</reference>
<feature type="compositionally biased region" description="Acidic residues" evidence="3">
    <location>
        <begin position="224"/>
        <end position="246"/>
    </location>
</feature>
<sequence>MSLFKKPKGKFRLRVTREDTDDDENNESTQEIDDSKKSSSQVPTVETKDNENETNEAGSSAVNQSHVEGEKKVEHKMKAKLSFGDDEEEDVDVFKVKKSAYSRRIAKQLKREKKKKEKEEKLEEARKSEQSSAFTSYGEDFNVEMEIENLNSSAFKDYHERNTDDVSHFFKPVEKGEIPSAKEIYAARKKREEDRKKLKMDNVIDDFIAIEDETAAERTALGLIDDEQPVYDEEPDNDDDEDEDDRIDFAVDREAIERERAKEAFIQAQEEDEETFNRVKNNNDDDSEDELDLWEKEQIRKGVGFVIGSSNRDQSNNQLNDLMTKLDLPNNSDKFNSPIPSYLPKTPNGKAFEELIKQISDSIAQMQREIDDDEQELRSVIAEREQLTKEVKDLEERLIGNEDDDDSPTERPWKQGEIFSQKATHDSSDDDY</sequence>
<feature type="compositionally biased region" description="Basic residues" evidence="3">
    <location>
        <begin position="106"/>
        <end position="116"/>
    </location>
</feature>
<feature type="compositionally biased region" description="Basic and acidic residues" evidence="3">
    <location>
        <begin position="423"/>
        <end position="432"/>
    </location>
</feature>
<evidence type="ECO:0000256" key="3">
    <source>
        <dbReference type="SAM" id="MobiDB-lite"/>
    </source>
</evidence>
<feature type="region of interest" description="Disordered" evidence="3">
    <location>
        <begin position="1"/>
        <end position="73"/>
    </location>
</feature>
<keyword evidence="5" id="KW-1185">Reference proteome</keyword>
<gene>
    <name evidence="4" type="primary">107368267</name>
</gene>
<dbReference type="Proteomes" id="UP000015104">
    <property type="component" value="Unassembled WGS sequence"/>
</dbReference>
<dbReference type="EMBL" id="CAEY01000696">
    <property type="status" value="NOT_ANNOTATED_CDS"/>
    <property type="molecule type" value="Genomic_DNA"/>
</dbReference>
<feature type="region of interest" description="Disordered" evidence="3">
    <location>
        <begin position="106"/>
        <end position="137"/>
    </location>
</feature>
<feature type="compositionally biased region" description="Polar residues" evidence="3">
    <location>
        <begin position="55"/>
        <end position="66"/>
    </location>
</feature>
<keyword evidence="2" id="KW-0539">Nucleus</keyword>
<dbReference type="OrthoDB" id="429427at2759"/>
<dbReference type="GO" id="GO:0000398">
    <property type="term" value="P:mRNA splicing, via spliceosome"/>
    <property type="evidence" value="ECO:0007669"/>
    <property type="project" value="InterPro"/>
</dbReference>
<dbReference type="EnsemblMetazoa" id="tetur26g01100.1">
    <property type="protein sequence ID" value="tetur26g01100.1"/>
    <property type="gene ID" value="tetur26g01100"/>
</dbReference>
<feature type="region of interest" description="Disordered" evidence="3">
    <location>
        <begin position="220"/>
        <end position="246"/>
    </location>
</feature>
<feature type="region of interest" description="Disordered" evidence="3">
    <location>
        <begin position="270"/>
        <end position="290"/>
    </location>
</feature>
<evidence type="ECO:0000313" key="4">
    <source>
        <dbReference type="EnsemblMetazoa" id="tetur26g01100.1"/>
    </source>
</evidence>
<dbReference type="KEGG" id="tut:107368267"/>